<feature type="signal peptide" evidence="2">
    <location>
        <begin position="1"/>
        <end position="26"/>
    </location>
</feature>
<dbReference type="STRING" id="485917.Phep_3108"/>
<keyword evidence="4" id="KW-1185">Reference proteome</keyword>
<dbReference type="Proteomes" id="UP000000852">
    <property type="component" value="Chromosome"/>
</dbReference>
<dbReference type="Gene3D" id="1.50.10.10">
    <property type="match status" value="1"/>
</dbReference>
<dbReference type="GO" id="GO:0005975">
    <property type="term" value="P:carbohydrate metabolic process"/>
    <property type="evidence" value="ECO:0007669"/>
    <property type="project" value="InterPro"/>
</dbReference>
<gene>
    <name evidence="3" type="ordered locus">Phep_3108</name>
</gene>
<dbReference type="PANTHER" id="PTHR33886">
    <property type="entry name" value="UNSATURATED RHAMNOGALACTURONAN HYDROLASE (EUROFUNG)"/>
    <property type="match status" value="1"/>
</dbReference>
<dbReference type="CAZy" id="GH105">
    <property type="family name" value="Glycoside Hydrolase Family 105"/>
</dbReference>
<dbReference type="PANTHER" id="PTHR33886:SF8">
    <property type="entry name" value="UNSATURATED RHAMNOGALACTURONAN HYDROLASE (EUROFUNG)"/>
    <property type="match status" value="1"/>
</dbReference>
<dbReference type="InterPro" id="IPR052043">
    <property type="entry name" value="PolySaccharide_Degr_Enz"/>
</dbReference>
<evidence type="ECO:0000256" key="1">
    <source>
        <dbReference type="ARBA" id="ARBA00022801"/>
    </source>
</evidence>
<dbReference type="OrthoDB" id="9807186at2"/>
<dbReference type="RefSeq" id="WP_015808914.1">
    <property type="nucleotide sequence ID" value="NC_013061.1"/>
</dbReference>
<dbReference type="InterPro" id="IPR012341">
    <property type="entry name" value="6hp_glycosidase-like_sf"/>
</dbReference>
<dbReference type="eggNOG" id="COG4225">
    <property type="taxonomic scope" value="Bacteria"/>
</dbReference>
<keyword evidence="2" id="KW-0732">Signal</keyword>
<dbReference type="KEGG" id="phe:Phep_3108"/>
<dbReference type="EMBL" id="CP001681">
    <property type="protein sequence ID" value="ACU05305.1"/>
    <property type="molecule type" value="Genomic_DNA"/>
</dbReference>
<evidence type="ECO:0000313" key="4">
    <source>
        <dbReference type="Proteomes" id="UP000000852"/>
    </source>
</evidence>
<dbReference type="GO" id="GO:0016787">
    <property type="term" value="F:hydrolase activity"/>
    <property type="evidence" value="ECO:0007669"/>
    <property type="project" value="UniProtKB-KW"/>
</dbReference>
<feature type="chain" id="PRO_5002974633" evidence="2">
    <location>
        <begin position="27"/>
        <end position="574"/>
    </location>
</feature>
<evidence type="ECO:0000256" key="2">
    <source>
        <dbReference type="SAM" id="SignalP"/>
    </source>
</evidence>
<name>C6Y380_PEDHD</name>
<proteinExistence type="predicted"/>
<dbReference type="SUPFAM" id="SSF48208">
    <property type="entry name" value="Six-hairpin glycosidases"/>
    <property type="match status" value="1"/>
</dbReference>
<dbReference type="InterPro" id="IPR008928">
    <property type="entry name" value="6-hairpin_glycosidase_sf"/>
</dbReference>
<accession>C6Y380</accession>
<dbReference type="HOGENOM" id="CLU_452474_0_0_10"/>
<organism evidence="3 4">
    <name type="scientific">Pedobacter heparinus (strain ATCC 13125 / DSM 2366 / CIP 104194 / JCM 7457 / NBRC 12017 / NCIMB 9290 / NRRL B-14731 / HIM 762-3)</name>
    <dbReference type="NCBI Taxonomy" id="485917"/>
    <lineage>
        <taxon>Bacteria</taxon>
        <taxon>Pseudomonadati</taxon>
        <taxon>Bacteroidota</taxon>
        <taxon>Sphingobacteriia</taxon>
        <taxon>Sphingobacteriales</taxon>
        <taxon>Sphingobacteriaceae</taxon>
        <taxon>Pedobacter</taxon>
    </lineage>
</organism>
<keyword evidence="1 3" id="KW-0378">Hydrolase</keyword>
<dbReference type="AlphaFoldDB" id="C6Y380"/>
<protein>
    <submittedName>
        <fullName evidence="3">Glycosyl hydrolase family 88</fullName>
    </submittedName>
</protein>
<reference evidence="3 4" key="1">
    <citation type="journal article" date="2009" name="Stand. Genomic Sci.">
        <title>Complete genome sequence of Pedobacter heparinus type strain (HIM 762-3).</title>
        <authorList>
            <person name="Han C."/>
            <person name="Spring S."/>
            <person name="Lapidus A."/>
            <person name="Del Rio T.G."/>
            <person name="Tice H."/>
            <person name="Copeland A."/>
            <person name="Cheng J.F."/>
            <person name="Lucas S."/>
            <person name="Chen F."/>
            <person name="Nolan M."/>
            <person name="Bruce D."/>
            <person name="Goodwin L."/>
            <person name="Pitluck S."/>
            <person name="Ivanova N."/>
            <person name="Mavromatis K."/>
            <person name="Mikhailova N."/>
            <person name="Pati A."/>
            <person name="Chen A."/>
            <person name="Palaniappan K."/>
            <person name="Land M."/>
            <person name="Hauser L."/>
            <person name="Chang Y.J."/>
            <person name="Jeffries C.C."/>
            <person name="Saunders E."/>
            <person name="Chertkov O."/>
            <person name="Brettin T."/>
            <person name="Goker M."/>
            <person name="Rohde M."/>
            <person name="Bristow J."/>
            <person name="Eisen J.A."/>
            <person name="Markowitz V."/>
            <person name="Hugenholtz P."/>
            <person name="Kyrpides N.C."/>
            <person name="Klenk H.P."/>
            <person name="Detter J.C."/>
        </authorList>
    </citation>
    <scope>NUCLEOTIDE SEQUENCE [LARGE SCALE GENOMIC DNA]</scope>
    <source>
        <strain evidence="4">ATCC 13125 / DSM 2366 / CIP 104194 / JCM 7457 / NBRC 12017 / NCIMB 9290 / NRRL B-14731 / HIM 762-3</strain>
    </source>
</reference>
<sequence length="574" mass="65086">MNLFSRLFFVIAGTLILTGASLAVSAQSNDALSVAKKVADKVIADTRFAFTLVPQKDVLGLQVIDFRNLQPASAQQVYAKSQLTAISDTTVSFGLSYAGKLSIWLNRKQVYHEENPVIQIPKEISYNRFTFNKSFSARLKKGDNEVVICYTPGANALPVVFLMPATKEGDLDAAAKFSSGIKEDNQNTAWMLLGPVSNTRLPEKGMPDYTMEKGRVLTWAKSSQRFIPELETPATAAYQRDPYTDWHYSHGTMVWSIMALDNNGKYSAFARQYINFTLRQLPYSDYQYNNLFAWRGSYHRIFRRTMLDDTGAPVLPFAEQYLREKDDKVRELVMPIGAYVAKEQLRLKDGTFCRPEPVESTVWADDLFMSVPFLLQMAKITADAKYYDDAAKQVLNFRKYLLDPATGLYKHAWFNHSQQRSAAYWGRANGWVVWATAELLEKLPKNHPAYQQVLQNFRQQMKVLISYQNKNGFWHQVLDRADSYEETSCTALFTLALARGVRQGWLSPAYKKNAIAGWQAVKTKIDENGVVQGICQGTDIGYDQEFYMKRKTIDNDPRGMGAVITAGIEISKLQ</sequence>
<evidence type="ECO:0000313" key="3">
    <source>
        <dbReference type="EMBL" id="ACU05305.1"/>
    </source>
</evidence>
<dbReference type="Pfam" id="PF07470">
    <property type="entry name" value="Glyco_hydro_88"/>
    <property type="match status" value="1"/>
</dbReference>
<dbReference type="InterPro" id="IPR010905">
    <property type="entry name" value="Glyco_hydro_88"/>
</dbReference>